<keyword evidence="1" id="KW-0479">Metal-binding</keyword>
<reference evidence="4 5" key="1">
    <citation type="journal article" date="2019" name="Int. J. Syst. Evol. Microbiol.">
        <title>The Global Catalogue of Microorganisms (GCM) 10K type strain sequencing project: providing services to taxonomists for standard genome sequencing and annotation.</title>
        <authorList>
            <consortium name="The Broad Institute Genomics Platform"/>
            <consortium name="The Broad Institute Genome Sequencing Center for Infectious Disease"/>
            <person name="Wu L."/>
            <person name="Ma J."/>
        </authorList>
    </citation>
    <scope>NUCLEOTIDE SEQUENCE [LARGE SCALE GENOMIC DNA]</scope>
    <source>
        <strain evidence="4 5">JCM 1405</strain>
    </source>
</reference>
<evidence type="ECO:0000256" key="2">
    <source>
        <dbReference type="ARBA" id="ARBA00022801"/>
    </source>
</evidence>
<evidence type="ECO:0000259" key="3">
    <source>
        <dbReference type="Pfam" id="PF00149"/>
    </source>
</evidence>
<dbReference type="InterPro" id="IPR029052">
    <property type="entry name" value="Metallo-depent_PP-like"/>
</dbReference>
<organism evidence="4 5">
    <name type="scientific">Clostridium malenominatum</name>
    <dbReference type="NCBI Taxonomy" id="1539"/>
    <lineage>
        <taxon>Bacteria</taxon>
        <taxon>Bacillati</taxon>
        <taxon>Bacillota</taxon>
        <taxon>Clostridia</taxon>
        <taxon>Eubacteriales</taxon>
        <taxon>Clostridiaceae</taxon>
        <taxon>Clostridium</taxon>
    </lineage>
</organism>
<dbReference type="InterPro" id="IPR004843">
    <property type="entry name" value="Calcineurin-like_PHP"/>
</dbReference>
<sequence length="278" mass="31635">MKKVLLVIAVIVLTFQLYSQNNSLVMTRHRVLNNKLPDSFNNFKIIHLSDLHSKTFGKDNNKIVNKIIKENPDIIVITGDLIDRRKYNEEKAMLLVEKIKDIAPIYYVTGNHEGWSGKFSSLEKKLNENGVIVLRNESIILRKGHEEISILGVDDPAFSTTGYGEDYKGNKIIEDEIEKIKKAGSFNILLSHRPELFNLYREKDIDLVFSGHAHGGQIIIPFIGGILSPNQGFFPKYYKGLYKESSTTMVVSRGLGNSVFPQRIFNNPEIVCVELVRR</sequence>
<name>A0ABN1IZK9_9CLOT</name>
<dbReference type="PANTHER" id="PTHR31302:SF31">
    <property type="entry name" value="PHOSPHODIESTERASE YAEI"/>
    <property type="match status" value="1"/>
</dbReference>
<dbReference type="CDD" id="cd07385">
    <property type="entry name" value="MPP_YkuE_C"/>
    <property type="match status" value="1"/>
</dbReference>
<dbReference type="Proteomes" id="UP001500339">
    <property type="component" value="Unassembled WGS sequence"/>
</dbReference>
<dbReference type="SUPFAM" id="SSF56300">
    <property type="entry name" value="Metallo-dependent phosphatases"/>
    <property type="match status" value="1"/>
</dbReference>
<dbReference type="EMBL" id="BAAACF010000001">
    <property type="protein sequence ID" value="GAA0724604.1"/>
    <property type="molecule type" value="Genomic_DNA"/>
</dbReference>
<protein>
    <submittedName>
        <fullName evidence="4">Metallophosphoesterase</fullName>
    </submittedName>
</protein>
<keyword evidence="2" id="KW-0378">Hydrolase</keyword>
<comment type="caution">
    <text evidence="4">The sequence shown here is derived from an EMBL/GenBank/DDBJ whole genome shotgun (WGS) entry which is preliminary data.</text>
</comment>
<proteinExistence type="predicted"/>
<dbReference type="PANTHER" id="PTHR31302">
    <property type="entry name" value="TRANSMEMBRANE PROTEIN WITH METALLOPHOSPHOESTERASE DOMAIN-RELATED"/>
    <property type="match status" value="1"/>
</dbReference>
<accession>A0ABN1IZK9</accession>
<dbReference type="RefSeq" id="WP_343769092.1">
    <property type="nucleotide sequence ID" value="NZ_BAAACF010000001.1"/>
</dbReference>
<dbReference type="InterPro" id="IPR051158">
    <property type="entry name" value="Metallophosphoesterase_sf"/>
</dbReference>
<feature type="domain" description="Calcineurin-like phosphoesterase" evidence="3">
    <location>
        <begin position="43"/>
        <end position="215"/>
    </location>
</feature>
<dbReference type="Gene3D" id="3.60.21.10">
    <property type="match status" value="1"/>
</dbReference>
<evidence type="ECO:0000313" key="5">
    <source>
        <dbReference type="Proteomes" id="UP001500339"/>
    </source>
</evidence>
<gene>
    <name evidence="4" type="ORF">GCM10008905_18790</name>
</gene>
<evidence type="ECO:0000256" key="1">
    <source>
        <dbReference type="ARBA" id="ARBA00022723"/>
    </source>
</evidence>
<keyword evidence="5" id="KW-1185">Reference proteome</keyword>
<evidence type="ECO:0000313" key="4">
    <source>
        <dbReference type="EMBL" id="GAA0724604.1"/>
    </source>
</evidence>
<dbReference type="Pfam" id="PF00149">
    <property type="entry name" value="Metallophos"/>
    <property type="match status" value="1"/>
</dbReference>